<sequence length="125" mass="14431">MEENLKSSLLAVCETLQKHNVQYMLVGGTAVALNGYYRLSINTSGVLTEKPDLDIWYNPTYENYFNILKVIRDLGKDITEYLDEQNPNPKESFFRFDFEDFSVDILPEIKAPIKFAKANKNKQTV</sequence>
<evidence type="ECO:0000313" key="1">
    <source>
        <dbReference type="EMBL" id="TFF30390.1"/>
    </source>
</evidence>
<evidence type="ECO:0000313" key="2">
    <source>
        <dbReference type="Proteomes" id="UP000297540"/>
    </source>
</evidence>
<evidence type="ECO:0008006" key="3">
    <source>
        <dbReference type="Google" id="ProtNLM"/>
    </source>
</evidence>
<dbReference type="InterPro" id="IPR043519">
    <property type="entry name" value="NT_sf"/>
</dbReference>
<dbReference type="SUPFAM" id="SSF81301">
    <property type="entry name" value="Nucleotidyltransferase"/>
    <property type="match status" value="1"/>
</dbReference>
<protein>
    <recommendedName>
        <fullName evidence="3">Nucleotidyl transferase AbiEii/AbiGii toxin family protein</fullName>
    </recommendedName>
</protein>
<comment type="caution">
    <text evidence="1">The sequence shown here is derived from an EMBL/GenBank/DDBJ whole genome shotgun (WGS) entry which is preliminary data.</text>
</comment>
<dbReference type="Proteomes" id="UP000297540">
    <property type="component" value="Unassembled WGS sequence"/>
</dbReference>
<proteinExistence type="predicted"/>
<accession>A0A4Y8RY83</accession>
<dbReference type="OrthoDB" id="121150at2"/>
<gene>
    <name evidence="1" type="ORF">E2R66_27420</name>
</gene>
<dbReference type="Gene3D" id="3.30.460.40">
    <property type="match status" value="1"/>
</dbReference>
<organism evidence="1 2">
    <name type="scientific">Mucilaginibacter psychrotolerans</name>
    <dbReference type="NCBI Taxonomy" id="1524096"/>
    <lineage>
        <taxon>Bacteria</taxon>
        <taxon>Pseudomonadati</taxon>
        <taxon>Bacteroidota</taxon>
        <taxon>Sphingobacteriia</taxon>
        <taxon>Sphingobacteriales</taxon>
        <taxon>Sphingobacteriaceae</taxon>
        <taxon>Mucilaginibacter</taxon>
    </lineage>
</organism>
<dbReference type="RefSeq" id="WP_133236940.1">
    <property type="nucleotide sequence ID" value="NZ_SOZE01000057.1"/>
</dbReference>
<reference evidence="1 2" key="1">
    <citation type="journal article" date="2017" name="Int. J. Syst. Evol. Microbiol.">
        <title>Mucilaginibacterpsychrotolerans sp. nov., isolated from peatlands.</title>
        <authorList>
            <person name="Deng Y."/>
            <person name="Shen L."/>
            <person name="Xu B."/>
            <person name="Liu Y."/>
            <person name="Gu Z."/>
            <person name="Liu H."/>
            <person name="Zhou Y."/>
        </authorList>
    </citation>
    <scope>NUCLEOTIDE SEQUENCE [LARGE SCALE GENOMIC DNA]</scope>
    <source>
        <strain evidence="1 2">NH7-4</strain>
    </source>
</reference>
<name>A0A4Y8RY83_9SPHI</name>
<keyword evidence="2" id="KW-1185">Reference proteome</keyword>
<dbReference type="AlphaFoldDB" id="A0A4Y8RY83"/>
<dbReference type="EMBL" id="SOZE01000057">
    <property type="protein sequence ID" value="TFF30390.1"/>
    <property type="molecule type" value="Genomic_DNA"/>
</dbReference>